<dbReference type="SUPFAM" id="SSF55073">
    <property type="entry name" value="Nucleotide cyclase"/>
    <property type="match status" value="1"/>
</dbReference>
<protein>
    <submittedName>
        <fullName evidence="3">Adenylate and Guanylate cyclase catalytic domain protein</fullName>
    </submittedName>
</protein>
<dbReference type="AlphaFoldDB" id="A0A1V3X0I0"/>
<gene>
    <name evidence="3" type="ORF">BZL30_5812</name>
</gene>
<evidence type="ECO:0000259" key="2">
    <source>
        <dbReference type="PROSITE" id="PS50125"/>
    </source>
</evidence>
<dbReference type="SMART" id="SM00044">
    <property type="entry name" value="CYCc"/>
    <property type="match status" value="1"/>
</dbReference>
<evidence type="ECO:0000256" key="1">
    <source>
        <dbReference type="ARBA" id="ARBA00005381"/>
    </source>
</evidence>
<dbReference type="Gene3D" id="3.30.70.1230">
    <property type="entry name" value="Nucleotide cyclase"/>
    <property type="match status" value="1"/>
</dbReference>
<dbReference type="GeneID" id="29696918"/>
<dbReference type="InterPro" id="IPR029787">
    <property type="entry name" value="Nucleotide_cyclase"/>
</dbReference>
<dbReference type="CDD" id="cd07302">
    <property type="entry name" value="CHD"/>
    <property type="match status" value="1"/>
</dbReference>
<dbReference type="GO" id="GO:0035556">
    <property type="term" value="P:intracellular signal transduction"/>
    <property type="evidence" value="ECO:0007669"/>
    <property type="project" value="InterPro"/>
</dbReference>
<evidence type="ECO:0000313" key="4">
    <source>
        <dbReference type="Proteomes" id="UP000189229"/>
    </source>
</evidence>
<dbReference type="RefSeq" id="WP_023364934.1">
    <property type="nucleotide sequence ID" value="NZ_BLYZ01000002.1"/>
</dbReference>
<evidence type="ECO:0000313" key="3">
    <source>
        <dbReference type="EMBL" id="OOK71991.1"/>
    </source>
</evidence>
<dbReference type="PANTHER" id="PTHR43081">
    <property type="entry name" value="ADENYLATE CYCLASE, TERMINAL-DIFFERENTIATION SPECIFIC-RELATED"/>
    <property type="match status" value="1"/>
</dbReference>
<accession>A0A1V3X0I0</accession>
<dbReference type="Pfam" id="PF00211">
    <property type="entry name" value="Guanylate_cyc"/>
    <property type="match status" value="1"/>
</dbReference>
<dbReference type="GO" id="GO:0009190">
    <property type="term" value="P:cyclic nucleotide biosynthetic process"/>
    <property type="evidence" value="ECO:0007669"/>
    <property type="project" value="InterPro"/>
</dbReference>
<dbReference type="Proteomes" id="UP000189229">
    <property type="component" value="Unassembled WGS sequence"/>
</dbReference>
<dbReference type="InterPro" id="IPR001054">
    <property type="entry name" value="A/G_cyclase"/>
</dbReference>
<organism evidence="3 4">
    <name type="scientific">Mycobacterium kansasii</name>
    <dbReference type="NCBI Taxonomy" id="1768"/>
    <lineage>
        <taxon>Bacteria</taxon>
        <taxon>Bacillati</taxon>
        <taxon>Actinomycetota</taxon>
        <taxon>Actinomycetes</taxon>
        <taxon>Mycobacteriales</taxon>
        <taxon>Mycobacteriaceae</taxon>
        <taxon>Mycobacterium</taxon>
    </lineage>
</organism>
<dbReference type="EMBL" id="MVBM01000005">
    <property type="protein sequence ID" value="OOK71991.1"/>
    <property type="molecule type" value="Genomic_DNA"/>
</dbReference>
<dbReference type="InterPro" id="IPR050697">
    <property type="entry name" value="Adenylyl/Guanylyl_Cyclase_3/4"/>
</dbReference>
<comment type="caution">
    <text evidence="3">The sequence shown here is derived from an EMBL/GenBank/DDBJ whole genome shotgun (WGS) entry which is preliminary data.</text>
</comment>
<comment type="similarity">
    <text evidence="1">Belongs to the adenylyl cyclase class-3 family.</text>
</comment>
<dbReference type="PROSITE" id="PS50125">
    <property type="entry name" value="GUANYLATE_CYCLASE_2"/>
    <property type="match status" value="1"/>
</dbReference>
<dbReference type="PANTHER" id="PTHR43081:SF1">
    <property type="entry name" value="ADENYLATE CYCLASE, TERMINAL-DIFFERENTIATION SPECIFIC"/>
    <property type="match status" value="1"/>
</dbReference>
<sequence length="378" mass="39787">MSDSPDSPDSLDFEALEAAGIADPRGRADLIKYLDGLGFTVDQMAEAERRGRLFGLAGDVLQWSGPPIHTVQSAADELGLSAEEVARVWALLGLTVTGPDVAALSQADVDALATWVALKAVVGQDGAYGLLRVVGTAMARLAEAESTMIRAGMPDIQMTHTHDELATAQAYRAIAEFVPRIGNLIDVVHRHHLTSARTYFEGVVQDTSASVTCGIGFADLSSFTALTQMLTPAQLQDLLTEFGATVADVVHADGGRLVKFIGDAVMWVSPTPVRLVQAAVDLVDHPRAREADLQVRAGLAYGTVLAINGDYFGSPVNLAARLVAVAAPGQILAASELHDKLPDWPATAHGPLTLKGFDAPVTAFELRARDADGPSPVG</sequence>
<dbReference type="GO" id="GO:0004016">
    <property type="term" value="F:adenylate cyclase activity"/>
    <property type="evidence" value="ECO:0007669"/>
    <property type="project" value="UniProtKB-ARBA"/>
</dbReference>
<name>A0A1V3X0I0_MYCKA</name>
<proteinExistence type="inferred from homology"/>
<reference evidence="3 4" key="1">
    <citation type="submission" date="2017-02" db="EMBL/GenBank/DDBJ databases">
        <title>Complete genome sequences of Mycobacterium kansasii strains isolated from rhesus macaques.</title>
        <authorList>
            <person name="Panda A."/>
            <person name="Nagaraj S."/>
            <person name="Zhao X."/>
            <person name="Tettelin H."/>
            <person name="Detolla L.J."/>
        </authorList>
    </citation>
    <scope>NUCLEOTIDE SEQUENCE [LARGE SCALE GENOMIC DNA]</scope>
    <source>
        <strain evidence="3 4">11-3813</strain>
    </source>
</reference>
<feature type="domain" description="Guanylate cyclase" evidence="2">
    <location>
        <begin position="214"/>
        <end position="323"/>
    </location>
</feature>